<dbReference type="EMBL" id="BT011050">
    <property type="protein sequence ID" value="AAR31121.1"/>
    <property type="molecule type" value="mRNA"/>
</dbReference>
<name>Q6NP78_DROME</name>
<proteinExistence type="evidence at transcript level"/>
<reference evidence="1" key="1">
    <citation type="submission" date="2003-12" db="EMBL/GenBank/DDBJ databases">
        <authorList>
            <person name="Stapleton M."/>
            <person name="Brokstein P."/>
            <person name="Hong L."/>
            <person name="Agbayani A."/>
            <person name="Carlson J."/>
            <person name="Champe M."/>
            <person name="Chavez C."/>
            <person name="Dorsett V."/>
            <person name="Dresnek D."/>
            <person name="Farfan D."/>
            <person name="Frise E."/>
            <person name="George R."/>
            <person name="Gonzalez M."/>
            <person name="Guarin H."/>
            <person name="Kronmiller B."/>
            <person name="Li P."/>
            <person name="Liao G."/>
            <person name="Miranda A."/>
            <person name="Mungall C.J."/>
            <person name="Nunoo J."/>
            <person name="Pacleb J."/>
            <person name="Paragas V."/>
            <person name="Park S."/>
            <person name="Patel S."/>
            <person name="Phouanenavong S."/>
            <person name="Wan K."/>
            <person name="Yu C."/>
            <person name="Lewis S.E."/>
            <person name="Rubin G.M."/>
            <person name="Celniker S."/>
        </authorList>
    </citation>
    <scope>NUCLEOTIDE SEQUENCE</scope>
    <source>
        <strain evidence="1">Berkeley</strain>
    </source>
</reference>
<evidence type="ECO:0000313" key="1">
    <source>
        <dbReference type="EMBL" id="AAR31121.1"/>
    </source>
</evidence>
<protein>
    <submittedName>
        <fullName evidence="1">RE67734p</fullName>
    </submittedName>
</protein>
<dbReference type="AlphaFoldDB" id="Q6NP78"/>
<accession>Q6NP78</accession>
<sequence>MPKMNYYFCPFVQYTLTSHSLFLLRTYSKNQTRTITTKRHECHKTVLYFVGEGDWYENLRTFGMTNRFDFSPKTHAAVQKDEARKNVAVRNMCLTCSKRVLCFKLFSIGRKYR</sequence>
<organism evidence="1">
    <name type="scientific">Drosophila melanogaster</name>
    <name type="common">Fruit fly</name>
    <dbReference type="NCBI Taxonomy" id="7227"/>
    <lineage>
        <taxon>Eukaryota</taxon>
        <taxon>Metazoa</taxon>
        <taxon>Ecdysozoa</taxon>
        <taxon>Arthropoda</taxon>
        <taxon>Hexapoda</taxon>
        <taxon>Insecta</taxon>
        <taxon>Pterygota</taxon>
        <taxon>Neoptera</taxon>
        <taxon>Endopterygota</taxon>
        <taxon>Diptera</taxon>
        <taxon>Brachycera</taxon>
        <taxon>Muscomorpha</taxon>
        <taxon>Ephydroidea</taxon>
        <taxon>Drosophilidae</taxon>
        <taxon>Drosophila</taxon>
        <taxon>Sophophora</taxon>
    </lineage>
</organism>